<evidence type="ECO:0000259" key="1">
    <source>
        <dbReference type="Pfam" id="PF07238"/>
    </source>
</evidence>
<organism evidence="2 3">
    <name type="scientific">Aquariibacter lacus</name>
    <dbReference type="NCBI Taxonomy" id="2801332"/>
    <lineage>
        <taxon>Bacteria</taxon>
        <taxon>Pseudomonadati</taxon>
        <taxon>Pseudomonadota</taxon>
        <taxon>Betaproteobacteria</taxon>
        <taxon>Burkholderiales</taxon>
        <taxon>Sphaerotilaceae</taxon>
        <taxon>Aquariibacter</taxon>
    </lineage>
</organism>
<dbReference type="InterPro" id="IPR009875">
    <property type="entry name" value="PilZ_domain"/>
</dbReference>
<dbReference type="AlphaFoldDB" id="A0A9X0XDN3"/>
<dbReference type="Pfam" id="PF07238">
    <property type="entry name" value="PilZ"/>
    <property type="match status" value="1"/>
</dbReference>
<dbReference type="RefSeq" id="WP_201825721.1">
    <property type="nucleotide sequence ID" value="NZ_JAERRA010000001.1"/>
</dbReference>
<evidence type="ECO:0000313" key="2">
    <source>
        <dbReference type="EMBL" id="MBL0720010.1"/>
    </source>
</evidence>
<keyword evidence="3" id="KW-1185">Reference proteome</keyword>
<dbReference type="Gene3D" id="2.40.10.220">
    <property type="entry name" value="predicted glycosyltransferase like domains"/>
    <property type="match status" value="1"/>
</dbReference>
<sequence>MSGEPLQPPASDSELPSTLLSGLAPLPEALTLHGPLQAGAIQLVFRDKPALYAAYLPFLSEGGIFVPTGRALRLGERLTLMLTLPDEVHPRRLSGPVAWITPPRAPGGRTQGVGIAFPPDDEGRALRIRIEEILGTLIASSKPTQTL</sequence>
<proteinExistence type="predicted"/>
<dbReference type="GO" id="GO:0035438">
    <property type="term" value="F:cyclic-di-GMP binding"/>
    <property type="evidence" value="ECO:0007669"/>
    <property type="project" value="InterPro"/>
</dbReference>
<dbReference type="EMBL" id="JAERRA010000001">
    <property type="protein sequence ID" value="MBL0720010.1"/>
    <property type="molecule type" value="Genomic_DNA"/>
</dbReference>
<protein>
    <submittedName>
        <fullName evidence="2">PilZ domain-containing protein</fullName>
    </submittedName>
</protein>
<feature type="domain" description="PilZ" evidence="1">
    <location>
        <begin position="44"/>
        <end position="124"/>
    </location>
</feature>
<gene>
    <name evidence="2" type="ORF">JI742_08935</name>
</gene>
<accession>A0A9X0XDN3</accession>
<comment type="caution">
    <text evidence="2">The sequence shown here is derived from an EMBL/GenBank/DDBJ whole genome shotgun (WGS) entry which is preliminary data.</text>
</comment>
<name>A0A9X0XDN3_9BURK</name>
<dbReference type="Proteomes" id="UP000643207">
    <property type="component" value="Unassembled WGS sequence"/>
</dbReference>
<reference evidence="2 3" key="1">
    <citation type="submission" date="2021-01" db="EMBL/GenBank/DDBJ databases">
        <title>Piscinibacter sp. Jin2 Genome sequencing and assembly.</title>
        <authorList>
            <person name="Kim I."/>
        </authorList>
    </citation>
    <scope>NUCLEOTIDE SEQUENCE [LARGE SCALE GENOMIC DNA]</scope>
    <source>
        <strain evidence="2 3">Jin2</strain>
    </source>
</reference>
<evidence type="ECO:0000313" key="3">
    <source>
        <dbReference type="Proteomes" id="UP000643207"/>
    </source>
</evidence>